<gene>
    <name evidence="2" type="ORF">H2200_005398</name>
</gene>
<dbReference type="GO" id="GO:0006749">
    <property type="term" value="P:glutathione metabolic process"/>
    <property type="evidence" value="ECO:0007669"/>
    <property type="project" value="TreeGrafter"/>
</dbReference>
<dbReference type="PANTHER" id="PTHR42943:SF2">
    <property type="entry name" value="GLUTATHIONE S-TRANSFERASE KAPPA 1"/>
    <property type="match status" value="1"/>
</dbReference>
<reference evidence="2" key="1">
    <citation type="submission" date="2022-10" db="EMBL/GenBank/DDBJ databases">
        <title>Culturing micro-colonial fungi from biological soil crusts in the Mojave desert and describing Neophaeococcomyces mojavensis, and introducing the new genera and species Taxawa tesnikishii.</title>
        <authorList>
            <person name="Kurbessoian T."/>
            <person name="Stajich J.E."/>
        </authorList>
    </citation>
    <scope>NUCLEOTIDE SEQUENCE</scope>
    <source>
        <strain evidence="2">TK_41</strain>
    </source>
</reference>
<comment type="caution">
    <text evidence="2">The sequence shown here is derived from an EMBL/GenBank/DDBJ whole genome shotgun (WGS) entry which is preliminary data.</text>
</comment>
<evidence type="ECO:0000259" key="1">
    <source>
        <dbReference type="Pfam" id="PF01323"/>
    </source>
</evidence>
<evidence type="ECO:0000313" key="3">
    <source>
        <dbReference type="Proteomes" id="UP001172673"/>
    </source>
</evidence>
<keyword evidence="3" id="KW-1185">Reference proteome</keyword>
<dbReference type="GO" id="GO:0005739">
    <property type="term" value="C:mitochondrion"/>
    <property type="evidence" value="ECO:0007669"/>
    <property type="project" value="TreeGrafter"/>
</dbReference>
<dbReference type="InterPro" id="IPR036249">
    <property type="entry name" value="Thioredoxin-like_sf"/>
</dbReference>
<name>A0AA39CJT3_9EURO</name>
<dbReference type="SUPFAM" id="SSF52833">
    <property type="entry name" value="Thioredoxin-like"/>
    <property type="match status" value="2"/>
</dbReference>
<dbReference type="Pfam" id="PF01323">
    <property type="entry name" value="DSBA"/>
    <property type="match status" value="2"/>
</dbReference>
<dbReference type="InterPro" id="IPR001853">
    <property type="entry name" value="DSBA-like_thioredoxin_dom"/>
</dbReference>
<dbReference type="GO" id="GO:0004364">
    <property type="term" value="F:glutathione transferase activity"/>
    <property type="evidence" value="ECO:0007669"/>
    <property type="project" value="TreeGrafter"/>
</dbReference>
<feature type="domain" description="DSBA-like thioredoxin" evidence="1">
    <location>
        <begin position="252"/>
        <end position="446"/>
    </location>
</feature>
<protein>
    <recommendedName>
        <fullName evidence="1">DSBA-like thioredoxin domain-containing protein</fullName>
    </recommendedName>
</protein>
<feature type="domain" description="DSBA-like thioredoxin" evidence="1">
    <location>
        <begin position="8"/>
        <end position="214"/>
    </location>
</feature>
<dbReference type="EMBL" id="JAPDRK010000007">
    <property type="protein sequence ID" value="KAJ9610621.1"/>
    <property type="molecule type" value="Genomic_DNA"/>
</dbReference>
<dbReference type="PANTHER" id="PTHR42943">
    <property type="entry name" value="GLUTATHIONE S-TRANSFERASE KAPPA"/>
    <property type="match status" value="1"/>
</dbReference>
<dbReference type="GO" id="GO:0004602">
    <property type="term" value="F:glutathione peroxidase activity"/>
    <property type="evidence" value="ECO:0007669"/>
    <property type="project" value="TreeGrafter"/>
</dbReference>
<dbReference type="Gene3D" id="3.40.30.10">
    <property type="entry name" value="Glutaredoxin"/>
    <property type="match status" value="2"/>
</dbReference>
<proteinExistence type="predicted"/>
<dbReference type="Proteomes" id="UP001172673">
    <property type="component" value="Unassembled WGS sequence"/>
</dbReference>
<accession>A0AA39CJT3</accession>
<dbReference type="InterPro" id="IPR051924">
    <property type="entry name" value="GST_Kappa/NadH"/>
</dbReference>
<dbReference type="GO" id="GO:0005777">
    <property type="term" value="C:peroxisome"/>
    <property type="evidence" value="ECO:0007669"/>
    <property type="project" value="TreeGrafter"/>
</dbReference>
<evidence type="ECO:0000313" key="2">
    <source>
        <dbReference type="EMBL" id="KAJ9610621.1"/>
    </source>
</evidence>
<sequence length="489" mass="55826">MAPQPIHLDFHYDISCPFAYIASLRLPSLQHRHPTLQINYRPVLLGALYRATAAPQGAAGSASDTFNPTKRKVTSAAFPRTLARLGVAYREPPRHPLKTTRPLRLLYCVEGPDRVALTASLYRAYWVERRDVSDLSILKGIVENCDGLSPATKERLWSLLESGEFEGTEQRKALEQTTDLAVQRGAFGVPALWIQQEGRLYWGQDRLHFVEKALFALEKAQGGEEPVLEALIPRYAPVNQRRIPDGQEVKMEFWYDFSSPWAFLGWTQLARLQRTFGERLKIEMKPFLLGILFREIGAPNLPMAAVSEAKRKYSQLDHTDWTRWWNDINQQNGQPDKNIDFYWADIFPIRTPTVLRAVLVEPRLVETLFRACWERNQDMSSDDVLHSVIAEAGYDADKILEKANSPEIKQDLRRRTKEAKDTGICGVPSYRIFRRRAGQGEQDWKLASDIIWGQDEIVVVEDLIAGWDGKSRAVEAEGRGGRQTRNARL</sequence>
<organism evidence="2 3">
    <name type="scientific">Cladophialophora chaetospira</name>
    <dbReference type="NCBI Taxonomy" id="386627"/>
    <lineage>
        <taxon>Eukaryota</taxon>
        <taxon>Fungi</taxon>
        <taxon>Dikarya</taxon>
        <taxon>Ascomycota</taxon>
        <taxon>Pezizomycotina</taxon>
        <taxon>Eurotiomycetes</taxon>
        <taxon>Chaetothyriomycetidae</taxon>
        <taxon>Chaetothyriales</taxon>
        <taxon>Herpotrichiellaceae</taxon>
        <taxon>Cladophialophora</taxon>
    </lineage>
</organism>
<dbReference type="AlphaFoldDB" id="A0AA39CJT3"/>